<dbReference type="HOGENOM" id="CLU_667789_0_0_1"/>
<feature type="region of interest" description="Disordered" evidence="1">
    <location>
        <begin position="151"/>
        <end position="210"/>
    </location>
</feature>
<evidence type="ECO:0000256" key="2">
    <source>
        <dbReference type="SAM" id="Phobius"/>
    </source>
</evidence>
<dbReference type="EnsemblMetazoa" id="HelroT192784">
    <property type="protein sequence ID" value="HelroP192784"/>
    <property type="gene ID" value="HelroG192784"/>
</dbReference>
<accession>T1FUA4</accession>
<keyword evidence="2" id="KW-0812">Transmembrane</keyword>
<keyword evidence="2" id="KW-0472">Membrane</keyword>
<dbReference type="EMBL" id="AMQM01005710">
    <property type="status" value="NOT_ANNOTATED_CDS"/>
    <property type="molecule type" value="Genomic_DNA"/>
</dbReference>
<protein>
    <submittedName>
        <fullName evidence="3 4">Uncharacterized protein</fullName>
    </submittedName>
</protein>
<evidence type="ECO:0000313" key="3">
    <source>
        <dbReference type="EMBL" id="ESN99772.1"/>
    </source>
</evidence>
<keyword evidence="5" id="KW-1185">Reference proteome</keyword>
<dbReference type="InParanoid" id="T1FUA4"/>
<dbReference type="RefSeq" id="XP_009022130.1">
    <property type="nucleotide sequence ID" value="XM_009023882.1"/>
</dbReference>
<keyword evidence="2" id="KW-1133">Transmembrane helix</keyword>
<evidence type="ECO:0000313" key="5">
    <source>
        <dbReference type="Proteomes" id="UP000015101"/>
    </source>
</evidence>
<dbReference type="KEGG" id="hro:HELRODRAFT_192784"/>
<reference evidence="4" key="3">
    <citation type="submission" date="2015-06" db="UniProtKB">
        <authorList>
            <consortium name="EnsemblMetazoa"/>
        </authorList>
    </citation>
    <scope>IDENTIFICATION</scope>
</reference>
<dbReference type="EMBL" id="KB097070">
    <property type="protein sequence ID" value="ESN99772.1"/>
    <property type="molecule type" value="Genomic_DNA"/>
</dbReference>
<name>T1FUA4_HELRO</name>
<dbReference type="Proteomes" id="UP000015101">
    <property type="component" value="Unassembled WGS sequence"/>
</dbReference>
<evidence type="ECO:0000256" key="1">
    <source>
        <dbReference type="SAM" id="MobiDB-lite"/>
    </source>
</evidence>
<evidence type="ECO:0000313" key="4">
    <source>
        <dbReference type="EnsemblMetazoa" id="HelroP192784"/>
    </source>
</evidence>
<gene>
    <name evidence="4" type="primary">20212400</name>
    <name evidence="3" type="ORF">HELRODRAFT_192784</name>
</gene>
<feature type="transmembrane region" description="Helical" evidence="2">
    <location>
        <begin position="346"/>
        <end position="369"/>
    </location>
</feature>
<dbReference type="CTD" id="20212400"/>
<dbReference type="AlphaFoldDB" id="T1FUA4"/>
<organism evidence="4 5">
    <name type="scientific">Helobdella robusta</name>
    <name type="common">Californian leech</name>
    <dbReference type="NCBI Taxonomy" id="6412"/>
    <lineage>
        <taxon>Eukaryota</taxon>
        <taxon>Metazoa</taxon>
        <taxon>Spiralia</taxon>
        <taxon>Lophotrochozoa</taxon>
        <taxon>Annelida</taxon>
        <taxon>Clitellata</taxon>
        <taxon>Hirudinea</taxon>
        <taxon>Rhynchobdellida</taxon>
        <taxon>Glossiphoniidae</taxon>
        <taxon>Helobdella</taxon>
    </lineage>
</organism>
<sequence>MSATATTAVTTASTSAAATSAATSTTTLTVSTTATTTTAAASVTVVTSTTTATANFLTVGTFASAATGNRSSGSADEDIENMADYLDSNFDSSFERSRRSDDSTVQLNPGNVFRVGKSVYKYIGPQYRGPVILGQQDEATNYRSMVLGRYHSDRNPYGTADSCRPSDRAAESSRPQYKGAIHPGPPAETMFRSGTDAYGAAESSRPPYREEVYCRPQDEVAGYSRRPLGVAHSDTTQYGAIASCSRWFRRITNRSPAPESHFPKPPVMTKQVARLAAEARKLQKKRAAIAARNAPVIPEPDSNIICEPRRGLASAGRFDDPDPIIRVSNVPTRWTLVKRHLRRNKLIYMGLIITLLGISLLMLFAYIAYKYHGSRMTTTTAATTTTMITTAAQQQQQLMYHILENFPTMSSF</sequence>
<reference evidence="5" key="1">
    <citation type="submission" date="2012-12" db="EMBL/GenBank/DDBJ databases">
        <authorList>
            <person name="Hellsten U."/>
            <person name="Grimwood J."/>
            <person name="Chapman J.A."/>
            <person name="Shapiro H."/>
            <person name="Aerts A."/>
            <person name="Otillar R.P."/>
            <person name="Terry A.Y."/>
            <person name="Boore J.L."/>
            <person name="Simakov O."/>
            <person name="Marletaz F."/>
            <person name="Cho S.-J."/>
            <person name="Edsinger-Gonzales E."/>
            <person name="Havlak P."/>
            <person name="Kuo D.-H."/>
            <person name="Larsson T."/>
            <person name="Lv J."/>
            <person name="Arendt D."/>
            <person name="Savage R."/>
            <person name="Osoegawa K."/>
            <person name="de Jong P."/>
            <person name="Lindberg D.R."/>
            <person name="Seaver E.C."/>
            <person name="Weisblat D.A."/>
            <person name="Putnam N.H."/>
            <person name="Grigoriev I.V."/>
            <person name="Rokhsar D.S."/>
        </authorList>
    </citation>
    <scope>NUCLEOTIDE SEQUENCE</scope>
</reference>
<dbReference type="GeneID" id="20212400"/>
<proteinExistence type="predicted"/>
<reference evidence="3 5" key="2">
    <citation type="journal article" date="2013" name="Nature">
        <title>Insights into bilaterian evolution from three spiralian genomes.</title>
        <authorList>
            <person name="Simakov O."/>
            <person name="Marletaz F."/>
            <person name="Cho S.J."/>
            <person name="Edsinger-Gonzales E."/>
            <person name="Havlak P."/>
            <person name="Hellsten U."/>
            <person name="Kuo D.H."/>
            <person name="Larsson T."/>
            <person name="Lv J."/>
            <person name="Arendt D."/>
            <person name="Savage R."/>
            <person name="Osoegawa K."/>
            <person name="de Jong P."/>
            <person name="Grimwood J."/>
            <person name="Chapman J.A."/>
            <person name="Shapiro H."/>
            <person name="Aerts A."/>
            <person name="Otillar R.P."/>
            <person name="Terry A.Y."/>
            <person name="Boore J.L."/>
            <person name="Grigoriev I.V."/>
            <person name="Lindberg D.R."/>
            <person name="Seaver E.C."/>
            <person name="Weisblat D.A."/>
            <person name="Putnam N.H."/>
            <person name="Rokhsar D.S."/>
        </authorList>
    </citation>
    <scope>NUCLEOTIDE SEQUENCE</scope>
</reference>